<sequence length="342" mass="40115">MNRRSKGILEEISSDSVNLRGNRKMKRTNSQGFLIRYQYPQRLSKWRDSFASHFKLQPANDPLEPFMTVTDGILSVRDSRHGARFAYLLPLVIGLWILSFTFIGDLGPNSASVSYGRDKLAEYKAKYIKGSYFDDYHNRRFSYYRTMFDNDGNYSFLSYNKAIFTYGRESQKKYQISHLVIASVTLLLTLFFTVFFIKSPKPAYIYFDRKRGLVYTWFFGRLAACRFENLGFLERKTGLLLYFYCESKKHNGGYEVAPVTVQPTGKVHLNSASDYDYFLAQLFNFMDNGKSAVITRESFRRPESNTYFFIDKRPEPFEERLEKLLEQEHVLPELYANLKVEN</sequence>
<feature type="transmembrane region" description="Helical" evidence="1">
    <location>
        <begin position="85"/>
        <end position="104"/>
    </location>
</feature>
<keyword evidence="1" id="KW-0472">Membrane</keyword>
<dbReference type="Proteomes" id="UP000198854">
    <property type="component" value="Unassembled WGS sequence"/>
</dbReference>
<keyword evidence="3" id="KW-1185">Reference proteome</keyword>
<feature type="transmembrane region" description="Helical" evidence="1">
    <location>
        <begin position="176"/>
        <end position="197"/>
    </location>
</feature>
<dbReference type="STRING" id="861298.SAMN04488136_116127"/>
<dbReference type="RefSeq" id="WP_143015635.1">
    <property type="nucleotide sequence ID" value="NZ_FNDD01000016.1"/>
</dbReference>
<accession>A0A1G8CL97</accession>
<gene>
    <name evidence="2" type="ORF">SAMN04488136_116127</name>
</gene>
<dbReference type="AlphaFoldDB" id="A0A1G8CL97"/>
<evidence type="ECO:0000313" key="2">
    <source>
        <dbReference type="EMBL" id="SDH46192.1"/>
    </source>
</evidence>
<name>A0A1G8CL97_9VIBR</name>
<keyword evidence="1" id="KW-0812">Transmembrane</keyword>
<keyword evidence="1" id="KW-1133">Transmembrane helix</keyword>
<organism evidence="2 3">
    <name type="scientific">Vibrio xiamenensis</name>
    <dbReference type="NCBI Taxonomy" id="861298"/>
    <lineage>
        <taxon>Bacteria</taxon>
        <taxon>Pseudomonadati</taxon>
        <taxon>Pseudomonadota</taxon>
        <taxon>Gammaproteobacteria</taxon>
        <taxon>Vibrionales</taxon>
        <taxon>Vibrionaceae</taxon>
        <taxon>Vibrio</taxon>
    </lineage>
</organism>
<reference evidence="2 3" key="1">
    <citation type="submission" date="2016-10" db="EMBL/GenBank/DDBJ databases">
        <authorList>
            <person name="de Groot N.N."/>
        </authorList>
    </citation>
    <scope>NUCLEOTIDE SEQUENCE [LARGE SCALE GENOMIC DNA]</scope>
    <source>
        <strain evidence="2 3">CGMCC 1.10228</strain>
    </source>
</reference>
<evidence type="ECO:0000313" key="3">
    <source>
        <dbReference type="Proteomes" id="UP000198854"/>
    </source>
</evidence>
<protein>
    <submittedName>
        <fullName evidence="2">Uncharacterized protein</fullName>
    </submittedName>
</protein>
<dbReference type="EMBL" id="FNDD01000016">
    <property type="protein sequence ID" value="SDH46192.1"/>
    <property type="molecule type" value="Genomic_DNA"/>
</dbReference>
<proteinExistence type="predicted"/>
<evidence type="ECO:0000256" key="1">
    <source>
        <dbReference type="SAM" id="Phobius"/>
    </source>
</evidence>
<dbReference type="OrthoDB" id="5873227at2"/>